<evidence type="ECO:0000256" key="1">
    <source>
        <dbReference type="ARBA" id="ARBA00022618"/>
    </source>
</evidence>
<dbReference type="EMBL" id="JAAALK010000283">
    <property type="protein sequence ID" value="KAG8074112.1"/>
    <property type="molecule type" value="Genomic_DNA"/>
</dbReference>
<keyword evidence="9" id="KW-1185">Reference proteome</keyword>
<dbReference type="NCBIfam" id="TIGR00756">
    <property type="entry name" value="PPR"/>
    <property type="match status" value="1"/>
</dbReference>
<evidence type="ECO:0000259" key="7">
    <source>
        <dbReference type="SMART" id="SM00385"/>
    </source>
</evidence>
<feature type="repeat" description="PPR" evidence="5">
    <location>
        <begin position="301"/>
        <end position="335"/>
    </location>
</feature>
<protein>
    <recommendedName>
        <fullName evidence="7">Cyclin-like domain-containing protein</fullName>
    </recommendedName>
</protein>
<gene>
    <name evidence="8" type="ORF">GUJ93_ZPchr0006g43689</name>
</gene>
<feature type="repeat" description="PPR" evidence="5">
    <location>
        <begin position="231"/>
        <end position="265"/>
    </location>
</feature>
<evidence type="ECO:0000256" key="3">
    <source>
        <dbReference type="ARBA" id="ARBA00023127"/>
    </source>
</evidence>
<dbReference type="InterPro" id="IPR013763">
    <property type="entry name" value="Cyclin-like_dom"/>
</dbReference>
<dbReference type="SMART" id="SM00385">
    <property type="entry name" value="CYCLIN"/>
    <property type="match status" value="1"/>
</dbReference>
<feature type="domain" description="Cyclin-like" evidence="7">
    <location>
        <begin position="625"/>
        <end position="712"/>
    </location>
</feature>
<keyword evidence="1" id="KW-0132">Cell division</keyword>
<proteinExistence type="inferred from homology"/>
<dbReference type="OrthoDB" id="185373at2759"/>
<keyword evidence="3 6" id="KW-0195">Cyclin</keyword>
<comment type="caution">
    <text evidence="8">The sequence shown here is derived from an EMBL/GenBank/DDBJ whole genome shotgun (WGS) entry which is preliminary data.</text>
</comment>
<dbReference type="InterPro" id="IPR048258">
    <property type="entry name" value="Cyclins_cyclin-box"/>
</dbReference>
<dbReference type="PANTHER" id="PTHR47939:SF13">
    <property type="entry name" value="OS03G0201400 PROTEIN"/>
    <property type="match status" value="1"/>
</dbReference>
<dbReference type="Proteomes" id="UP000729402">
    <property type="component" value="Unassembled WGS sequence"/>
</dbReference>
<evidence type="ECO:0000256" key="2">
    <source>
        <dbReference type="ARBA" id="ARBA00022737"/>
    </source>
</evidence>
<dbReference type="InterPro" id="IPR002885">
    <property type="entry name" value="PPR_rpt"/>
</dbReference>
<evidence type="ECO:0000313" key="9">
    <source>
        <dbReference type="Proteomes" id="UP000729402"/>
    </source>
</evidence>
<dbReference type="Pfam" id="PF00134">
    <property type="entry name" value="Cyclin_N"/>
    <property type="match status" value="1"/>
</dbReference>
<dbReference type="PROSITE" id="PS00292">
    <property type="entry name" value="CYCLINS"/>
    <property type="match status" value="1"/>
</dbReference>
<sequence>MSPSLARRLSTSGGPDLATLLSVLQSTSASSTSLPRALSIAFPSPSDSFPLRTLTNLLPLLPSSLLSLRFLLWRLPPTSPLPSSHTLSLFAASLPELPSSVPLLLSSSPQPLALRHYALLLSISAHAGVFPASLAVLRHMRSYGLTPMSPASSPPSARLAPPPMSLPFSISWDFESARRLIDRMPEFGCVPNAVVYTAMLDGMCSFGDVGAAAGLLEEMEGDCLGAGCAPNVVSYTCLVKCLCEKRRMGEALGVLDRMTGRGVIPNRVFVRTLIEGFCSNEMVADAYAVVERVVSDGSLSSQQCYNVLLICLWRVRMDGEAEELMQRMMKNGVQLSSLAGSVMVKELCARNRLLDACYWLGVMEENGVLCNTDVYTGLLSRLCVEGHVLEALALARKVAERGIRIEASCADCLMELLKEYGDEEITSYISGLRTPRWLSSDQEQWFRLQLHDYLKGRLSLRFATLEIIGVVQQRRICMPHGVLINHFAAGAMVFPALHHDVLRWRAAFSWVDTYYISSIGVLSFTHLLESSSSSKDDENTAPSPTFSLFLAFAKQFVPKAQAVTDGALLSGKRFEDLKLDEEESYERFRRCERRGVVARDYTDVYSSLPGSYGRAVVEQRVVMVNWIIEHSQVMKLQPETVFMGVGLMDRFLTCGYLKGSRNLQLLGIACTTLATRIEENQPYNCFLQKAFKVGINTFSRCEVVAMEWLVLEVLNFQCFVTTTHHFLWYCLQICFNIMCQLARMNKKLAIVCFNFSGSISRLQK</sequence>
<keyword evidence="4" id="KW-0131">Cell cycle</keyword>
<dbReference type="GO" id="GO:0051301">
    <property type="term" value="P:cell division"/>
    <property type="evidence" value="ECO:0007669"/>
    <property type="project" value="UniProtKB-KW"/>
</dbReference>
<organism evidence="8 9">
    <name type="scientific">Zizania palustris</name>
    <name type="common">Northern wild rice</name>
    <dbReference type="NCBI Taxonomy" id="103762"/>
    <lineage>
        <taxon>Eukaryota</taxon>
        <taxon>Viridiplantae</taxon>
        <taxon>Streptophyta</taxon>
        <taxon>Embryophyta</taxon>
        <taxon>Tracheophyta</taxon>
        <taxon>Spermatophyta</taxon>
        <taxon>Magnoliopsida</taxon>
        <taxon>Liliopsida</taxon>
        <taxon>Poales</taxon>
        <taxon>Poaceae</taxon>
        <taxon>BOP clade</taxon>
        <taxon>Oryzoideae</taxon>
        <taxon>Oryzeae</taxon>
        <taxon>Zizaniinae</taxon>
        <taxon>Zizania</taxon>
    </lineage>
</organism>
<dbReference type="PANTHER" id="PTHR47939">
    <property type="entry name" value="MEMBRANE-ASSOCIATED SALT-INDUCIBLE PROTEIN-LIKE"/>
    <property type="match status" value="1"/>
</dbReference>
<keyword evidence="2" id="KW-0677">Repeat</keyword>
<dbReference type="InterPro" id="IPR050667">
    <property type="entry name" value="PPR-containing_protein"/>
</dbReference>
<accession>A0A8J5SQJ9</accession>
<dbReference type="PROSITE" id="PS51375">
    <property type="entry name" value="PPR"/>
    <property type="match status" value="3"/>
</dbReference>
<dbReference type="Pfam" id="PF12854">
    <property type="entry name" value="PPR_1"/>
    <property type="match status" value="1"/>
</dbReference>
<dbReference type="AlphaFoldDB" id="A0A8J5SQJ9"/>
<dbReference type="InterPro" id="IPR006671">
    <property type="entry name" value="Cyclin_N"/>
</dbReference>
<feature type="repeat" description="PPR" evidence="5">
    <location>
        <begin position="192"/>
        <end position="226"/>
    </location>
</feature>
<evidence type="ECO:0000256" key="5">
    <source>
        <dbReference type="PROSITE-ProRule" id="PRU00708"/>
    </source>
</evidence>
<evidence type="ECO:0000313" key="8">
    <source>
        <dbReference type="EMBL" id="KAG8074112.1"/>
    </source>
</evidence>
<dbReference type="Pfam" id="PF01535">
    <property type="entry name" value="PPR"/>
    <property type="match status" value="1"/>
</dbReference>
<evidence type="ECO:0000256" key="4">
    <source>
        <dbReference type="ARBA" id="ARBA00023306"/>
    </source>
</evidence>
<comment type="similarity">
    <text evidence="6">Belongs to the cyclin family.</text>
</comment>
<name>A0A8J5SQJ9_ZIZPA</name>
<reference evidence="8" key="1">
    <citation type="journal article" date="2021" name="bioRxiv">
        <title>Whole Genome Assembly and Annotation of Northern Wild Rice, Zizania palustris L., Supports a Whole Genome Duplication in the Zizania Genus.</title>
        <authorList>
            <person name="Haas M."/>
            <person name="Kono T."/>
            <person name="Macchietto M."/>
            <person name="Millas R."/>
            <person name="McGilp L."/>
            <person name="Shao M."/>
            <person name="Duquette J."/>
            <person name="Hirsch C.N."/>
            <person name="Kimball J."/>
        </authorList>
    </citation>
    <scope>NUCLEOTIDE SEQUENCE</scope>
    <source>
        <tissue evidence="8">Fresh leaf tissue</tissue>
    </source>
</reference>
<reference evidence="8" key="2">
    <citation type="submission" date="2021-02" db="EMBL/GenBank/DDBJ databases">
        <authorList>
            <person name="Kimball J.A."/>
            <person name="Haas M.W."/>
            <person name="Macchietto M."/>
            <person name="Kono T."/>
            <person name="Duquette J."/>
            <person name="Shao M."/>
        </authorList>
    </citation>
    <scope>NUCLEOTIDE SEQUENCE</scope>
    <source>
        <tissue evidence="8">Fresh leaf tissue</tissue>
    </source>
</reference>
<dbReference type="Pfam" id="PF13041">
    <property type="entry name" value="PPR_2"/>
    <property type="match status" value="1"/>
</dbReference>
<evidence type="ECO:0000256" key="6">
    <source>
        <dbReference type="RuleBase" id="RU000383"/>
    </source>
</evidence>